<evidence type="ECO:0008006" key="2">
    <source>
        <dbReference type="Google" id="ProtNLM"/>
    </source>
</evidence>
<dbReference type="InterPro" id="IPR036322">
    <property type="entry name" value="WD40_repeat_dom_sf"/>
</dbReference>
<proteinExistence type="predicted"/>
<dbReference type="SUPFAM" id="SSF50978">
    <property type="entry name" value="WD40 repeat-like"/>
    <property type="match status" value="1"/>
</dbReference>
<name>A0A2H6NJ32_9SAUR</name>
<dbReference type="EMBL" id="IACI01118871">
    <property type="protein sequence ID" value="LAA33633.1"/>
    <property type="molecule type" value="Transcribed_RNA"/>
</dbReference>
<dbReference type="AlphaFoldDB" id="A0A2H6NJ32"/>
<organism evidence="1">
    <name type="scientific">Micrurus carvalhoi</name>
    <dbReference type="NCBI Taxonomy" id="3147026"/>
    <lineage>
        <taxon>Eukaryota</taxon>
        <taxon>Metazoa</taxon>
        <taxon>Chordata</taxon>
        <taxon>Craniata</taxon>
        <taxon>Vertebrata</taxon>
        <taxon>Euteleostomi</taxon>
        <taxon>Lepidosauria</taxon>
        <taxon>Squamata</taxon>
        <taxon>Bifurcata</taxon>
        <taxon>Unidentata</taxon>
        <taxon>Episquamata</taxon>
        <taxon>Toxicofera</taxon>
        <taxon>Serpentes</taxon>
        <taxon>Colubroidea</taxon>
        <taxon>Elapidae</taxon>
        <taxon>Elapinae</taxon>
        <taxon>Micrurus</taxon>
    </lineage>
</organism>
<accession>A0A2H6NJ32</accession>
<reference evidence="1" key="1">
    <citation type="submission" date="2017-07" db="EMBL/GenBank/DDBJ databases">
        <authorList>
            <person name="Mikheyev A."/>
            <person name="Grau M."/>
        </authorList>
    </citation>
    <scope>NUCLEOTIDE SEQUENCE</scope>
    <source>
        <tissue evidence="1">Venom_gland</tissue>
    </source>
</reference>
<reference evidence="1" key="2">
    <citation type="submission" date="2017-12" db="EMBL/GenBank/DDBJ databases">
        <title>Coralsnake Venomics: Analyses of Venom Gland Transcriptomes and Proteomes of Six Brazilian Taxa.</title>
        <authorList>
            <person name="Aird S.D."/>
            <person name="Jorge da Silva N."/>
            <person name="Qiu L."/>
            <person name="Villar-Briones A."/>
            <person name="Aparecida-Saddi V."/>
            <person name="Campos-Telles M.P."/>
            <person name="Grau M."/>
            <person name="Mikheyev A.S."/>
        </authorList>
    </citation>
    <scope>NUCLEOTIDE SEQUENCE</scope>
    <source>
        <tissue evidence="1">Venom_gland</tissue>
    </source>
</reference>
<protein>
    <recommendedName>
        <fullName evidence="2">Anaphase-promoting complex subunit 4 WD40 domain-containing protein</fullName>
    </recommendedName>
</protein>
<evidence type="ECO:0000313" key="1">
    <source>
        <dbReference type="EMBL" id="LAA33633.1"/>
    </source>
</evidence>
<sequence length="131" mass="14560">MSKLIFFLVIYRIKIWDPFKHKHKLMQGYEGLDLTVNSKLHILDGTKAILLAGEVSFWDLESGAVISIFTFDSKISCMTVACDKKTVLLGLSNSSTLTTLKMMSINTAENSIGNNLFGEDSSSSEEECENI</sequence>